<reference evidence="1 2" key="1">
    <citation type="journal article" date="2024" name="BMC Genomics">
        <title>De novo assembly and annotation of Popillia japonica's genome with initial clues to its potential as an invasive pest.</title>
        <authorList>
            <person name="Cucini C."/>
            <person name="Boschi S."/>
            <person name="Funari R."/>
            <person name="Cardaioli E."/>
            <person name="Iannotti N."/>
            <person name="Marturano G."/>
            <person name="Paoli F."/>
            <person name="Bruttini M."/>
            <person name="Carapelli A."/>
            <person name="Frati F."/>
            <person name="Nardi F."/>
        </authorList>
    </citation>
    <scope>NUCLEOTIDE SEQUENCE [LARGE SCALE GENOMIC DNA]</scope>
    <source>
        <strain evidence="1">DMR45628</strain>
    </source>
</reference>
<keyword evidence="2" id="KW-1185">Reference proteome</keyword>
<evidence type="ECO:0000313" key="2">
    <source>
        <dbReference type="Proteomes" id="UP001458880"/>
    </source>
</evidence>
<name>A0AAW1NA89_POPJA</name>
<dbReference type="EMBL" id="JASPKY010000009">
    <property type="protein sequence ID" value="KAK9754206.1"/>
    <property type="molecule type" value="Genomic_DNA"/>
</dbReference>
<dbReference type="GO" id="GO:0005634">
    <property type="term" value="C:nucleus"/>
    <property type="evidence" value="ECO:0007669"/>
    <property type="project" value="TreeGrafter"/>
</dbReference>
<sequence length="354" mass="41983">MHAEVDVFISNYTLVDPEIYQLWIDGLPASEAVRTLNQSGLGLITGASLDLIASDVLDHYRTYSLLEKLLSNPNKLQEQLEFQIEPQTRQLLIEKYYDFDDVVMRELLGKKLSSKHRKDLDEVAEKTKVALKSCRRQFDNVKRIFKVVEEMPGSMVQNIQKSFYLPEELAKRYACVVFLACLRFETSKRRLQYMNFNAFKRCTEVIMNNWTYPFQSNTEYFDTEMDKEFLTDLRDLRILSDKEKEHKHLVCAALRPTFLHKSYNELEMNFRFYSRAILALAAALHRTREMRNLFIELAQIIELWKQSGWTTQALELFLNAFTKCALELDIREEDFKRTWERYMKVITPCFLIMY</sequence>
<gene>
    <name evidence="1" type="ORF">QE152_g1571</name>
</gene>
<proteinExistence type="predicted"/>
<dbReference type="InterPro" id="IPR008614">
    <property type="entry name" value="FIBP"/>
</dbReference>
<dbReference type="PANTHER" id="PTHR13223">
    <property type="entry name" value="ACIDIC FIBROBLAST GROWTH FACTOR INTRACELLULAR BINDING PROTEIN"/>
    <property type="match status" value="1"/>
</dbReference>
<protein>
    <submittedName>
        <fullName evidence="1">Acidic fibroblast growth factor binding (FIBP)</fullName>
    </submittedName>
</protein>
<organism evidence="1 2">
    <name type="scientific">Popillia japonica</name>
    <name type="common">Japanese beetle</name>
    <dbReference type="NCBI Taxonomy" id="7064"/>
    <lineage>
        <taxon>Eukaryota</taxon>
        <taxon>Metazoa</taxon>
        <taxon>Ecdysozoa</taxon>
        <taxon>Arthropoda</taxon>
        <taxon>Hexapoda</taxon>
        <taxon>Insecta</taxon>
        <taxon>Pterygota</taxon>
        <taxon>Neoptera</taxon>
        <taxon>Endopterygota</taxon>
        <taxon>Coleoptera</taxon>
        <taxon>Polyphaga</taxon>
        <taxon>Scarabaeiformia</taxon>
        <taxon>Scarabaeidae</taxon>
        <taxon>Rutelinae</taxon>
        <taxon>Popillia</taxon>
    </lineage>
</organism>
<dbReference type="PANTHER" id="PTHR13223:SF2">
    <property type="entry name" value="ACIDIC FIBROBLAST GROWTH FACTOR INTRACELLULAR-BINDING PROTEIN"/>
    <property type="match status" value="1"/>
</dbReference>
<dbReference type="AlphaFoldDB" id="A0AAW1NA89"/>
<comment type="caution">
    <text evidence="1">The sequence shown here is derived from an EMBL/GenBank/DDBJ whole genome shotgun (WGS) entry which is preliminary data.</text>
</comment>
<dbReference type="Proteomes" id="UP001458880">
    <property type="component" value="Unassembled WGS sequence"/>
</dbReference>
<evidence type="ECO:0000313" key="1">
    <source>
        <dbReference type="EMBL" id="KAK9754206.1"/>
    </source>
</evidence>
<accession>A0AAW1NA89</accession>
<dbReference type="Pfam" id="PF05427">
    <property type="entry name" value="FIBP"/>
    <property type="match status" value="1"/>
</dbReference>